<dbReference type="EMBL" id="RBII01000002">
    <property type="protein sequence ID" value="RKQ69692.1"/>
    <property type="molecule type" value="Genomic_DNA"/>
</dbReference>
<feature type="transmembrane region" description="Helical" evidence="5">
    <location>
        <begin position="35"/>
        <end position="56"/>
    </location>
</feature>
<evidence type="ECO:0000256" key="3">
    <source>
        <dbReference type="ARBA" id="ARBA00022989"/>
    </source>
</evidence>
<evidence type="ECO:0000313" key="7">
    <source>
        <dbReference type="EMBL" id="RKQ69692.1"/>
    </source>
</evidence>
<feature type="domain" description="EamA" evidence="6">
    <location>
        <begin position="143"/>
        <end position="276"/>
    </location>
</feature>
<keyword evidence="3 5" id="KW-1133">Transmembrane helix</keyword>
<evidence type="ECO:0000259" key="6">
    <source>
        <dbReference type="Pfam" id="PF00892"/>
    </source>
</evidence>
<dbReference type="OrthoDB" id="321830at2"/>
<comment type="subcellular location">
    <subcellularLocation>
        <location evidence="1">Membrane</location>
        <topology evidence="1">Multi-pass membrane protein</topology>
    </subcellularLocation>
</comment>
<dbReference type="PANTHER" id="PTHR32322:SF9">
    <property type="entry name" value="AMINO-ACID METABOLITE EFFLUX PUMP-RELATED"/>
    <property type="match status" value="1"/>
</dbReference>
<evidence type="ECO:0000256" key="5">
    <source>
        <dbReference type="SAM" id="Phobius"/>
    </source>
</evidence>
<proteinExistence type="predicted"/>
<accession>A0A420WFE6</accession>
<feature type="transmembrane region" description="Helical" evidence="5">
    <location>
        <begin position="259"/>
        <end position="277"/>
    </location>
</feature>
<reference evidence="7 8" key="1">
    <citation type="submission" date="2018-10" db="EMBL/GenBank/DDBJ databases">
        <title>Genomic Encyclopedia of Type Strains, Phase IV (KMG-IV): sequencing the most valuable type-strain genomes for metagenomic binning, comparative biology and taxonomic classification.</title>
        <authorList>
            <person name="Goeker M."/>
        </authorList>
    </citation>
    <scope>NUCLEOTIDE SEQUENCE [LARGE SCALE GENOMIC DNA]</scope>
    <source>
        <strain evidence="7 8">DSM 22008</strain>
    </source>
</reference>
<dbReference type="AlphaFoldDB" id="A0A420WFE6"/>
<dbReference type="PANTHER" id="PTHR32322">
    <property type="entry name" value="INNER MEMBRANE TRANSPORTER"/>
    <property type="match status" value="1"/>
</dbReference>
<dbReference type="InterPro" id="IPR050638">
    <property type="entry name" value="AA-Vitamin_Transporters"/>
</dbReference>
<comment type="caution">
    <text evidence="7">The sequence shown here is derived from an EMBL/GenBank/DDBJ whole genome shotgun (WGS) entry which is preliminary data.</text>
</comment>
<dbReference type="Proteomes" id="UP000282211">
    <property type="component" value="Unassembled WGS sequence"/>
</dbReference>
<evidence type="ECO:0000313" key="8">
    <source>
        <dbReference type="Proteomes" id="UP000282211"/>
    </source>
</evidence>
<evidence type="ECO:0000256" key="2">
    <source>
        <dbReference type="ARBA" id="ARBA00022692"/>
    </source>
</evidence>
<sequence length="285" mass="29765">MTPAYKIFAYTILALLAFAANSILTRLALIEGEAGPWAFTLIRILAGALILALLIGPHKALQEGSWKGAIALLIYALFFSLAYLMLSTGTGALILFAAVQFAMLGWGYAKGERLSHLQWVGFILAMAGLIYLLSPGLEAPPLIGSVLMILAGFGWGAYSIIGKGAGNPSAQTAGNFIRAALLITVVVIPVLLLYEEPNISVKGWALALASGAITSGLGYVIWYSALKGLSATRAGLAQLSVPALAALGGVLFVSEPLTFRFVMACAIILCGVALSTLPRAKIKSP</sequence>
<name>A0A420WFE6_9PROT</name>
<dbReference type="SUPFAM" id="SSF103481">
    <property type="entry name" value="Multidrug resistance efflux transporter EmrE"/>
    <property type="match status" value="2"/>
</dbReference>
<feature type="transmembrane region" description="Helical" evidence="5">
    <location>
        <begin position="173"/>
        <end position="192"/>
    </location>
</feature>
<dbReference type="InParanoid" id="A0A420WFE6"/>
<keyword evidence="4 5" id="KW-0472">Membrane</keyword>
<keyword evidence="2 5" id="KW-0812">Transmembrane</keyword>
<dbReference type="FunCoup" id="A0A420WFE6">
    <property type="interactions" value="92"/>
</dbReference>
<dbReference type="GO" id="GO:0016020">
    <property type="term" value="C:membrane"/>
    <property type="evidence" value="ECO:0007669"/>
    <property type="project" value="UniProtKB-SubCell"/>
</dbReference>
<feature type="transmembrane region" description="Helical" evidence="5">
    <location>
        <begin position="68"/>
        <end position="86"/>
    </location>
</feature>
<dbReference type="InterPro" id="IPR037185">
    <property type="entry name" value="EmrE-like"/>
</dbReference>
<feature type="transmembrane region" description="Helical" evidence="5">
    <location>
        <begin position="7"/>
        <end position="29"/>
    </location>
</feature>
<organism evidence="7 8">
    <name type="scientific">Litorimonas taeanensis</name>
    <dbReference type="NCBI Taxonomy" id="568099"/>
    <lineage>
        <taxon>Bacteria</taxon>
        <taxon>Pseudomonadati</taxon>
        <taxon>Pseudomonadota</taxon>
        <taxon>Alphaproteobacteria</taxon>
        <taxon>Maricaulales</taxon>
        <taxon>Robiginitomaculaceae</taxon>
    </lineage>
</organism>
<dbReference type="InterPro" id="IPR000620">
    <property type="entry name" value="EamA_dom"/>
</dbReference>
<dbReference type="Pfam" id="PF00892">
    <property type="entry name" value="EamA"/>
    <property type="match status" value="1"/>
</dbReference>
<feature type="transmembrane region" description="Helical" evidence="5">
    <location>
        <begin position="139"/>
        <end position="161"/>
    </location>
</feature>
<keyword evidence="8" id="KW-1185">Reference proteome</keyword>
<evidence type="ECO:0000256" key="1">
    <source>
        <dbReference type="ARBA" id="ARBA00004141"/>
    </source>
</evidence>
<gene>
    <name evidence="7" type="ORF">DES40_2496</name>
</gene>
<feature type="transmembrane region" description="Helical" evidence="5">
    <location>
        <begin position="204"/>
        <end position="222"/>
    </location>
</feature>
<dbReference type="RefSeq" id="WP_121102625.1">
    <property type="nucleotide sequence ID" value="NZ_RBII01000002.1"/>
</dbReference>
<feature type="transmembrane region" description="Helical" evidence="5">
    <location>
        <begin position="234"/>
        <end position="253"/>
    </location>
</feature>
<feature type="transmembrane region" description="Helical" evidence="5">
    <location>
        <begin position="116"/>
        <end position="133"/>
    </location>
</feature>
<protein>
    <submittedName>
        <fullName evidence="7">Threonine/homoserine efflux transporter RhtA</fullName>
    </submittedName>
</protein>
<feature type="transmembrane region" description="Helical" evidence="5">
    <location>
        <begin position="92"/>
        <end position="109"/>
    </location>
</feature>
<evidence type="ECO:0000256" key="4">
    <source>
        <dbReference type="ARBA" id="ARBA00023136"/>
    </source>
</evidence>